<evidence type="ECO:0000313" key="2">
    <source>
        <dbReference type="EMBL" id="BDU01276.1"/>
    </source>
</evidence>
<feature type="compositionally biased region" description="Basic and acidic residues" evidence="1">
    <location>
        <begin position="54"/>
        <end position="65"/>
    </location>
</feature>
<evidence type="ECO:0000313" key="3">
    <source>
        <dbReference type="Proteomes" id="UP001317870"/>
    </source>
</evidence>
<evidence type="ECO:0000256" key="1">
    <source>
        <dbReference type="SAM" id="MobiDB-lite"/>
    </source>
</evidence>
<organism evidence="2 3">
    <name type="scientific">Nocardia sputorum</name>
    <dbReference type="NCBI Taxonomy" id="2984338"/>
    <lineage>
        <taxon>Bacteria</taxon>
        <taxon>Bacillati</taxon>
        <taxon>Actinomycetota</taxon>
        <taxon>Actinomycetes</taxon>
        <taxon>Mycobacteriales</taxon>
        <taxon>Nocardiaceae</taxon>
        <taxon>Nocardia</taxon>
    </lineage>
</organism>
<accession>A0ABM8D1R9</accession>
<protein>
    <submittedName>
        <fullName evidence="2">Uncharacterized protein</fullName>
    </submittedName>
</protein>
<dbReference type="Proteomes" id="UP001317870">
    <property type="component" value="Chromosome"/>
</dbReference>
<keyword evidence="3" id="KW-1185">Reference proteome</keyword>
<proteinExistence type="predicted"/>
<feature type="region of interest" description="Disordered" evidence="1">
    <location>
        <begin position="46"/>
        <end position="75"/>
    </location>
</feature>
<reference evidence="2 3" key="1">
    <citation type="submission" date="2022-11" db="EMBL/GenBank/DDBJ databases">
        <title>Genome Sequencing of Nocardia sp. ON39_IFM12276 and assembly.</title>
        <authorList>
            <person name="Shimojima M."/>
            <person name="Toyokawa M."/>
            <person name="Uesaka K."/>
        </authorList>
    </citation>
    <scope>NUCLEOTIDE SEQUENCE [LARGE SCALE GENOMIC DNA]</scope>
    <source>
        <strain evidence="2 3">IFM 12276</strain>
    </source>
</reference>
<dbReference type="EMBL" id="AP026978">
    <property type="protein sequence ID" value="BDU01276.1"/>
    <property type="molecule type" value="Genomic_DNA"/>
</dbReference>
<sequence length="125" mass="13783">MRTGALPVTFGNSSPIIPFTLELEGLRDALPQRVVALLPRFSRHRARARGAGLPRDDATGTLDRHQRPRRANRASGVAVDYGFPAALHIHAEPTPLRKHRGGSYLKAERPDQVTHLDAEKLGRVL</sequence>
<gene>
    <name evidence="2" type="ORF">IFM12276_43040</name>
</gene>
<name>A0ABM8D1R9_9NOCA</name>